<feature type="region of interest" description="Disordered" evidence="1">
    <location>
        <begin position="72"/>
        <end position="92"/>
    </location>
</feature>
<dbReference type="AlphaFoldDB" id="A0A3N1MCF3"/>
<organism evidence="3 4">
    <name type="scientific">Stella humosa</name>
    <dbReference type="NCBI Taxonomy" id="94"/>
    <lineage>
        <taxon>Bacteria</taxon>
        <taxon>Pseudomonadati</taxon>
        <taxon>Pseudomonadota</taxon>
        <taxon>Alphaproteobacteria</taxon>
        <taxon>Rhodospirillales</taxon>
        <taxon>Stellaceae</taxon>
        <taxon>Stella</taxon>
    </lineage>
</organism>
<dbReference type="RefSeq" id="WP_123689709.1">
    <property type="nucleotide sequence ID" value="NZ_AP019700.1"/>
</dbReference>
<gene>
    <name evidence="3" type="ORF">EDC65_2229</name>
</gene>
<reference evidence="3 4" key="1">
    <citation type="submission" date="2018-11" db="EMBL/GenBank/DDBJ databases">
        <title>Genomic Encyclopedia of Type Strains, Phase IV (KMG-IV): sequencing the most valuable type-strain genomes for metagenomic binning, comparative biology and taxonomic classification.</title>
        <authorList>
            <person name="Goeker M."/>
        </authorList>
    </citation>
    <scope>NUCLEOTIDE SEQUENCE [LARGE SCALE GENOMIC DNA]</scope>
    <source>
        <strain evidence="3 4">DSM 5900</strain>
    </source>
</reference>
<keyword evidence="2" id="KW-0472">Membrane</keyword>
<evidence type="ECO:0000313" key="3">
    <source>
        <dbReference type="EMBL" id="ROQ00430.1"/>
    </source>
</evidence>
<feature type="transmembrane region" description="Helical" evidence="2">
    <location>
        <begin position="6"/>
        <end position="29"/>
    </location>
</feature>
<dbReference type="EMBL" id="RJKX01000013">
    <property type="protein sequence ID" value="ROQ00430.1"/>
    <property type="molecule type" value="Genomic_DNA"/>
</dbReference>
<evidence type="ECO:0000256" key="2">
    <source>
        <dbReference type="SAM" id="Phobius"/>
    </source>
</evidence>
<comment type="caution">
    <text evidence="3">The sequence shown here is derived from an EMBL/GenBank/DDBJ whole genome shotgun (WGS) entry which is preliminary data.</text>
</comment>
<dbReference type="Proteomes" id="UP000278222">
    <property type="component" value="Unassembled WGS sequence"/>
</dbReference>
<name>A0A3N1MCF3_9PROT</name>
<protein>
    <submittedName>
        <fullName evidence="3">Uncharacterized protein</fullName>
    </submittedName>
</protein>
<evidence type="ECO:0000256" key="1">
    <source>
        <dbReference type="SAM" id="MobiDB-lite"/>
    </source>
</evidence>
<keyword evidence="2" id="KW-1133">Transmembrane helix</keyword>
<proteinExistence type="predicted"/>
<keyword evidence="2" id="KW-0812">Transmembrane</keyword>
<evidence type="ECO:0000313" key="4">
    <source>
        <dbReference type="Proteomes" id="UP000278222"/>
    </source>
</evidence>
<keyword evidence="4" id="KW-1185">Reference proteome</keyword>
<accession>A0A3N1MCF3</accession>
<sequence>MIEGTLATLVGGAVGIAIAIILLLAMAAAGERGWIPVYPSAEAASAAARRSPWDRPSGRWWITGAATLPQATIRSSRVSPPSPSAGGEGIGP</sequence>